<dbReference type="GO" id="GO:0006355">
    <property type="term" value="P:regulation of DNA-templated transcription"/>
    <property type="evidence" value="ECO:0007669"/>
    <property type="project" value="InterPro"/>
</dbReference>
<protein>
    <submittedName>
        <fullName evidence="4">Regulatory LuxR family protein</fullName>
    </submittedName>
</protein>
<dbReference type="PROSITE" id="PS50043">
    <property type="entry name" value="HTH_LUXR_2"/>
    <property type="match status" value="1"/>
</dbReference>
<keyword evidence="2" id="KW-0067">ATP-binding</keyword>
<keyword evidence="1" id="KW-0547">Nucleotide-binding</keyword>
<evidence type="ECO:0000313" key="5">
    <source>
        <dbReference type="Proteomes" id="UP000272400"/>
    </source>
</evidence>
<dbReference type="EMBL" id="RJKE01000001">
    <property type="protein sequence ID" value="ROO84702.1"/>
    <property type="molecule type" value="Genomic_DNA"/>
</dbReference>
<dbReference type="PANTHER" id="PTHR16305:SF35">
    <property type="entry name" value="TRANSCRIPTIONAL ACTIVATOR DOMAIN"/>
    <property type="match status" value="1"/>
</dbReference>
<organism evidence="4 5">
    <name type="scientific">Actinocorallia herbida</name>
    <dbReference type="NCBI Taxonomy" id="58109"/>
    <lineage>
        <taxon>Bacteria</taxon>
        <taxon>Bacillati</taxon>
        <taxon>Actinomycetota</taxon>
        <taxon>Actinomycetes</taxon>
        <taxon>Streptosporangiales</taxon>
        <taxon>Thermomonosporaceae</taxon>
        <taxon>Actinocorallia</taxon>
    </lineage>
</organism>
<dbReference type="SUPFAM" id="SSF46894">
    <property type="entry name" value="C-terminal effector domain of the bipartite response regulators"/>
    <property type="match status" value="1"/>
</dbReference>
<dbReference type="InterPro" id="IPR000792">
    <property type="entry name" value="Tscrpt_reg_LuxR_C"/>
</dbReference>
<comment type="caution">
    <text evidence="4">The sequence shown here is derived from an EMBL/GenBank/DDBJ whole genome shotgun (WGS) entry which is preliminary data.</text>
</comment>
<dbReference type="Pfam" id="PF13191">
    <property type="entry name" value="AAA_16"/>
    <property type="match status" value="1"/>
</dbReference>
<dbReference type="InterPro" id="IPR011990">
    <property type="entry name" value="TPR-like_helical_dom_sf"/>
</dbReference>
<gene>
    <name evidence="4" type="ORF">EDD29_2229</name>
</gene>
<dbReference type="PANTHER" id="PTHR16305">
    <property type="entry name" value="TESTICULAR SOLUBLE ADENYLYL CYCLASE"/>
    <property type="match status" value="1"/>
</dbReference>
<dbReference type="InterPro" id="IPR041664">
    <property type="entry name" value="AAA_16"/>
</dbReference>
<dbReference type="Pfam" id="PF00196">
    <property type="entry name" value="GerE"/>
    <property type="match status" value="1"/>
</dbReference>
<evidence type="ECO:0000256" key="2">
    <source>
        <dbReference type="ARBA" id="ARBA00022840"/>
    </source>
</evidence>
<sequence>MGRVAELGLLADALSDARRGSSRAFLLGGEAGVGKTRLVREFTARAEAEGARVLVGGCLELGVDGFPFAPFTAVLRGLVREMGAEGVGALLDGRTDGLARLLPEFGDVVTGETGYLQVRLFEQVLTLLDRLAAQGPVVLVVEDAHWADKSSRDLLTFLVRNLGAAASLLIVVTFRSDELHRAHPLRPLLAGLERIDRVSRCELARLTRREVGRLMENLRGSEVEPRRVGQFFERSEGNPLFVEWLMDADGRIACELPESLRDLLVAGIQRLPDDTQELLRIASAGGARIEHRLLAAVSGLDERGLTRDLRSAVEGNVLAVDGEGYAFRHALIREALHDDLLPGEHTRLHTRYAEALEDDDSLVPPGRAAAELAFHWHAAHNIEWALISAWRAAGQAEKSAAYAEELRLLERVLELWERVPGAAEKIGRSASEITEAAACAADLAGDSERGIKHATAVLRTIAEDDPLRCAALLERRGRLKHRAGRDGWLDDMREAVRMVDRLEPSTATARILAGFAQYIFMGWASEEAAEAARHALEIARRVGDPFSEASALLTLACLDSGVAYGPEDSASLENAERIAREHGFAQLVLRSAVNRSHFLEGAGRHAEAAEVAGEGMDRAREWGLFRTQGSFLAINRAESLFSLGRWDEARAAVEQGLAVDPPLSHQACLLELDAEIAFNRGREQEAAVLAEKCRETRAWEIDRRLQDWVPLLRVEAELAVSRGDNLGALENLAVLLPWTGRPDDARYAWPALITAARAAATPEQLAPYLERAARTAVYGPLQAAQQATFHAEAARLTGERPDWRPVLDAWEAIGQPLALARALVSAAEEAAAHGDRATARAHAARAADLARTLGATPLHTRARDLARRLSGSPHPAHGLTARELEVLHHLTEGRSNKEIAEHLFISAKTASVHVSNILAKLGASSRTEAAATARRLGLPTPAP</sequence>
<evidence type="ECO:0000259" key="3">
    <source>
        <dbReference type="PROSITE" id="PS50043"/>
    </source>
</evidence>
<dbReference type="InterPro" id="IPR036388">
    <property type="entry name" value="WH-like_DNA-bd_sf"/>
</dbReference>
<reference evidence="4 5" key="1">
    <citation type="submission" date="2018-11" db="EMBL/GenBank/DDBJ databases">
        <title>Sequencing the genomes of 1000 actinobacteria strains.</title>
        <authorList>
            <person name="Klenk H.-P."/>
        </authorList>
    </citation>
    <scope>NUCLEOTIDE SEQUENCE [LARGE SCALE GENOMIC DNA]</scope>
    <source>
        <strain evidence="4 5">DSM 44254</strain>
    </source>
</reference>
<dbReference type="SUPFAM" id="SSF52540">
    <property type="entry name" value="P-loop containing nucleoside triphosphate hydrolases"/>
    <property type="match status" value="1"/>
</dbReference>
<evidence type="ECO:0000256" key="1">
    <source>
        <dbReference type="ARBA" id="ARBA00022741"/>
    </source>
</evidence>
<dbReference type="Gene3D" id="1.25.40.10">
    <property type="entry name" value="Tetratricopeptide repeat domain"/>
    <property type="match status" value="1"/>
</dbReference>
<accession>A0A3N1CTR1</accession>
<dbReference type="GO" id="GO:0004016">
    <property type="term" value="F:adenylate cyclase activity"/>
    <property type="evidence" value="ECO:0007669"/>
    <property type="project" value="TreeGrafter"/>
</dbReference>
<proteinExistence type="predicted"/>
<keyword evidence="5" id="KW-1185">Reference proteome</keyword>
<dbReference type="AlphaFoldDB" id="A0A3N1CTR1"/>
<dbReference type="PRINTS" id="PR00038">
    <property type="entry name" value="HTHLUXR"/>
</dbReference>
<dbReference type="SUPFAM" id="SSF48452">
    <property type="entry name" value="TPR-like"/>
    <property type="match status" value="1"/>
</dbReference>
<name>A0A3N1CTR1_9ACTN</name>
<dbReference type="InterPro" id="IPR027417">
    <property type="entry name" value="P-loop_NTPase"/>
</dbReference>
<evidence type="ECO:0000313" key="4">
    <source>
        <dbReference type="EMBL" id="ROO84702.1"/>
    </source>
</evidence>
<dbReference type="InterPro" id="IPR016032">
    <property type="entry name" value="Sig_transdc_resp-reg_C-effctor"/>
</dbReference>
<dbReference type="GO" id="GO:0003677">
    <property type="term" value="F:DNA binding"/>
    <property type="evidence" value="ECO:0007669"/>
    <property type="project" value="InterPro"/>
</dbReference>
<dbReference type="SMART" id="SM00421">
    <property type="entry name" value="HTH_LUXR"/>
    <property type="match status" value="1"/>
</dbReference>
<dbReference type="GO" id="GO:0005737">
    <property type="term" value="C:cytoplasm"/>
    <property type="evidence" value="ECO:0007669"/>
    <property type="project" value="TreeGrafter"/>
</dbReference>
<feature type="domain" description="HTH luxR-type" evidence="3">
    <location>
        <begin position="872"/>
        <end position="937"/>
    </location>
</feature>
<dbReference type="Proteomes" id="UP000272400">
    <property type="component" value="Unassembled WGS sequence"/>
</dbReference>
<dbReference type="GO" id="GO:0005524">
    <property type="term" value="F:ATP binding"/>
    <property type="evidence" value="ECO:0007669"/>
    <property type="project" value="UniProtKB-KW"/>
</dbReference>
<dbReference type="CDD" id="cd06170">
    <property type="entry name" value="LuxR_C_like"/>
    <property type="match status" value="1"/>
</dbReference>
<dbReference type="Gene3D" id="1.10.10.10">
    <property type="entry name" value="Winged helix-like DNA-binding domain superfamily/Winged helix DNA-binding domain"/>
    <property type="match status" value="1"/>
</dbReference>